<keyword evidence="1" id="KW-0175">Coiled coil</keyword>
<evidence type="ECO:0000259" key="3">
    <source>
        <dbReference type="PROSITE" id="PS50209"/>
    </source>
</evidence>
<dbReference type="OrthoDB" id="8868836at2759"/>
<dbReference type="EMBL" id="MRZV01001388">
    <property type="protein sequence ID" value="PIK38206.1"/>
    <property type="molecule type" value="Genomic_DNA"/>
</dbReference>
<evidence type="ECO:0000313" key="4">
    <source>
        <dbReference type="EMBL" id="PIK38206.1"/>
    </source>
</evidence>
<protein>
    <submittedName>
        <fullName evidence="4">Caspase recruitment domain-containing protein 9</fullName>
    </submittedName>
</protein>
<dbReference type="Gene3D" id="1.10.533.10">
    <property type="entry name" value="Death Domain, Fas"/>
    <property type="match status" value="1"/>
</dbReference>
<feature type="coiled-coil region" evidence="1">
    <location>
        <begin position="376"/>
        <end position="435"/>
    </location>
</feature>
<sequence>MSFNDECLEKLDEFRTRLVALDPRPFVDELRSLTVLNKDDAEQILNEHRNPTTTQKMGEMLDVLKTKGTRGYNVFIKILGKFHGELYTNMTGKIPPESPLEITDSSKYWPPISVPTLDQVTAMLKELRNVETELLKMKTTNGRLSKEKKELQERIALLWRRCRVEKEKNLDRDRLEAERNDMMEQLTSVTGKALSYKEELEIANSNLHELRLNNLQVKRELEKAQRGLKQQRQKSLQIERTYSQSNSRIREELQEKVSKLEEELKKIDQGQHHRISQPASMQNFDNLTNTPINQQLLQLQTDLEIMTNEETKPSGRQRSHRESLQHHQGAALCRRETGKDLQRIHFACLEFSQERDDLLITLETQKDEAEMQKRFVMLAEHQLARATEERKQALTEKNSQTEKCARLMLQRDKLIQEQRSLRAEMTTQMERLTSANTRLVKYKRRYRNTSIKLHGEYKQDTEEDTASTSSEDLNDKASYDLAPQPKELDHRKRTSEGRLSLQVSQKTDVSTSSDKRSSNATTVSSHTTSSEIASSGHMHDSDDLEEITPRPRDRAHAFSKDNCERRPSDDLIDGCFSKSDFPDGASTDEDSISYWTSCRQRGRTQNDSTKVHVNNDEFPLKNPLIGFE</sequence>
<dbReference type="AlphaFoldDB" id="A0A2G8JR29"/>
<dbReference type="InterPro" id="IPR001315">
    <property type="entry name" value="CARD"/>
</dbReference>
<reference evidence="4 5" key="1">
    <citation type="journal article" date="2017" name="PLoS Biol.">
        <title>The sea cucumber genome provides insights into morphological evolution and visceral regeneration.</title>
        <authorList>
            <person name="Zhang X."/>
            <person name="Sun L."/>
            <person name="Yuan J."/>
            <person name="Sun Y."/>
            <person name="Gao Y."/>
            <person name="Zhang L."/>
            <person name="Li S."/>
            <person name="Dai H."/>
            <person name="Hamel J.F."/>
            <person name="Liu C."/>
            <person name="Yu Y."/>
            <person name="Liu S."/>
            <person name="Lin W."/>
            <person name="Guo K."/>
            <person name="Jin S."/>
            <person name="Xu P."/>
            <person name="Storey K.B."/>
            <person name="Huan P."/>
            <person name="Zhang T."/>
            <person name="Zhou Y."/>
            <person name="Zhang J."/>
            <person name="Lin C."/>
            <person name="Li X."/>
            <person name="Xing L."/>
            <person name="Huo D."/>
            <person name="Sun M."/>
            <person name="Wang L."/>
            <person name="Mercier A."/>
            <person name="Li F."/>
            <person name="Yang H."/>
            <person name="Xiang J."/>
        </authorList>
    </citation>
    <scope>NUCLEOTIDE SEQUENCE [LARGE SCALE GENOMIC DNA]</scope>
    <source>
        <strain evidence="4">Shaxun</strain>
        <tissue evidence="4">Muscle</tissue>
    </source>
</reference>
<dbReference type="Proteomes" id="UP000230750">
    <property type="component" value="Unassembled WGS sequence"/>
</dbReference>
<dbReference type="GO" id="GO:0042981">
    <property type="term" value="P:regulation of apoptotic process"/>
    <property type="evidence" value="ECO:0007669"/>
    <property type="project" value="InterPro"/>
</dbReference>
<feature type="region of interest" description="Disordered" evidence="2">
    <location>
        <begin position="310"/>
        <end position="330"/>
    </location>
</feature>
<evidence type="ECO:0000256" key="2">
    <source>
        <dbReference type="SAM" id="MobiDB-lite"/>
    </source>
</evidence>
<evidence type="ECO:0000256" key="1">
    <source>
        <dbReference type="SAM" id="Coils"/>
    </source>
</evidence>
<feature type="compositionally biased region" description="Low complexity" evidence="2">
    <location>
        <begin position="524"/>
        <end position="535"/>
    </location>
</feature>
<feature type="compositionally biased region" description="Basic and acidic residues" evidence="2">
    <location>
        <begin position="537"/>
        <end position="569"/>
    </location>
</feature>
<evidence type="ECO:0000313" key="5">
    <source>
        <dbReference type="Proteomes" id="UP000230750"/>
    </source>
</evidence>
<keyword evidence="5" id="KW-1185">Reference proteome</keyword>
<gene>
    <name evidence="4" type="ORF">BSL78_24959</name>
</gene>
<dbReference type="PROSITE" id="PS50209">
    <property type="entry name" value="CARD"/>
    <property type="match status" value="1"/>
</dbReference>
<feature type="region of interest" description="Disordered" evidence="2">
    <location>
        <begin position="453"/>
        <end position="573"/>
    </location>
</feature>
<feature type="coiled-coil region" evidence="1">
    <location>
        <begin position="134"/>
        <end position="270"/>
    </location>
</feature>
<dbReference type="Pfam" id="PF00619">
    <property type="entry name" value="CARD"/>
    <property type="match status" value="1"/>
</dbReference>
<dbReference type="InterPro" id="IPR011029">
    <property type="entry name" value="DEATH-like_dom_sf"/>
</dbReference>
<name>A0A2G8JR29_STIJA</name>
<feature type="compositionally biased region" description="Polar residues" evidence="2">
    <location>
        <begin position="501"/>
        <end position="523"/>
    </location>
</feature>
<feature type="domain" description="CARD" evidence="3">
    <location>
        <begin position="3"/>
        <end position="94"/>
    </location>
</feature>
<organism evidence="4 5">
    <name type="scientific">Stichopus japonicus</name>
    <name type="common">Sea cucumber</name>
    <dbReference type="NCBI Taxonomy" id="307972"/>
    <lineage>
        <taxon>Eukaryota</taxon>
        <taxon>Metazoa</taxon>
        <taxon>Echinodermata</taxon>
        <taxon>Eleutherozoa</taxon>
        <taxon>Echinozoa</taxon>
        <taxon>Holothuroidea</taxon>
        <taxon>Aspidochirotacea</taxon>
        <taxon>Aspidochirotida</taxon>
        <taxon>Stichopodidae</taxon>
        <taxon>Apostichopus</taxon>
    </lineage>
</organism>
<dbReference type="STRING" id="307972.A0A2G8JR29"/>
<proteinExistence type="predicted"/>
<feature type="compositionally biased region" description="Basic and acidic residues" evidence="2">
    <location>
        <begin position="486"/>
        <end position="496"/>
    </location>
</feature>
<dbReference type="SUPFAM" id="SSF47986">
    <property type="entry name" value="DEATH domain"/>
    <property type="match status" value="1"/>
</dbReference>
<comment type="caution">
    <text evidence="4">The sequence shown here is derived from an EMBL/GenBank/DDBJ whole genome shotgun (WGS) entry which is preliminary data.</text>
</comment>
<accession>A0A2G8JR29</accession>